<feature type="chain" id="PRO_5012398141" evidence="3">
    <location>
        <begin position="31"/>
        <end position="729"/>
    </location>
</feature>
<keyword evidence="3" id="KW-0732">Signal</keyword>
<evidence type="ECO:0000313" key="6">
    <source>
        <dbReference type="Proteomes" id="UP000198287"/>
    </source>
</evidence>
<dbReference type="PANTHER" id="PTHR24036">
    <property type="entry name" value="SKELETOR-RELATED"/>
    <property type="match status" value="1"/>
</dbReference>
<feature type="region of interest" description="Disordered" evidence="2">
    <location>
        <begin position="490"/>
        <end position="511"/>
    </location>
</feature>
<dbReference type="InterPro" id="IPR052126">
    <property type="entry name" value="Spindle_Org/Thrombomodulin"/>
</dbReference>
<dbReference type="Pfam" id="PF10517">
    <property type="entry name" value="DM13"/>
    <property type="match status" value="2"/>
</dbReference>
<dbReference type="PANTHER" id="PTHR24036:SF13">
    <property type="entry name" value="PROTEIN SKELETOR, ISOFORMS D_E"/>
    <property type="match status" value="1"/>
</dbReference>
<feature type="compositionally biased region" description="Basic residues" evidence="2">
    <location>
        <begin position="702"/>
        <end position="712"/>
    </location>
</feature>
<dbReference type="AlphaFoldDB" id="A0A226DJE8"/>
<dbReference type="OMA" id="HTGFIIP"/>
<evidence type="ECO:0000259" key="4">
    <source>
        <dbReference type="PROSITE" id="PS51549"/>
    </source>
</evidence>
<feature type="signal peptide" evidence="3">
    <location>
        <begin position="1"/>
        <end position="30"/>
    </location>
</feature>
<dbReference type="Proteomes" id="UP000198287">
    <property type="component" value="Unassembled WGS sequence"/>
</dbReference>
<reference evidence="5 6" key="1">
    <citation type="submission" date="2015-12" db="EMBL/GenBank/DDBJ databases">
        <title>The genome of Folsomia candida.</title>
        <authorList>
            <person name="Faddeeva A."/>
            <person name="Derks M.F."/>
            <person name="Anvar Y."/>
            <person name="Smit S."/>
            <person name="Van Straalen N."/>
            <person name="Roelofs D."/>
        </authorList>
    </citation>
    <scope>NUCLEOTIDE SEQUENCE [LARGE SCALE GENOMIC DNA]</scope>
    <source>
        <strain evidence="5 6">VU population</strain>
        <tissue evidence="5">Whole body</tissue>
    </source>
</reference>
<dbReference type="OrthoDB" id="2448405at2759"/>
<accession>A0A226DJE8</accession>
<protein>
    <submittedName>
        <fullName evidence="5">Protein Skeletor, isoforms B/C</fullName>
    </submittedName>
</protein>
<keyword evidence="1" id="KW-0677">Repeat</keyword>
<gene>
    <name evidence="5" type="ORF">Fcan01_19406</name>
</gene>
<organism evidence="5 6">
    <name type="scientific">Folsomia candida</name>
    <name type="common">Springtail</name>
    <dbReference type="NCBI Taxonomy" id="158441"/>
    <lineage>
        <taxon>Eukaryota</taxon>
        <taxon>Metazoa</taxon>
        <taxon>Ecdysozoa</taxon>
        <taxon>Arthropoda</taxon>
        <taxon>Hexapoda</taxon>
        <taxon>Collembola</taxon>
        <taxon>Entomobryomorpha</taxon>
        <taxon>Isotomoidea</taxon>
        <taxon>Isotomidae</taxon>
        <taxon>Proisotominae</taxon>
        <taxon>Folsomia</taxon>
    </lineage>
</organism>
<comment type="caution">
    <text evidence="5">The sequence shown here is derived from an EMBL/GenBank/DDBJ whole genome shotgun (WGS) entry which is preliminary data.</text>
</comment>
<dbReference type="PROSITE" id="PS51549">
    <property type="entry name" value="DM13"/>
    <property type="match status" value="2"/>
</dbReference>
<sequence length="729" mass="80183">MASFAYCGRTLFLRFSLIVLAFFSVDSVAGQASSSSSSGSHYRGRYIGPITAQKHKVSGEVYAVDSRTLHIRGFTYDGTGPDAFFWTGFTEHPSSQGVIIPNERGTKEVLGAYNNQDITISLPDGLTLRDIKWIAVWCRAYEVNFGDLYIPLNLDYPQPHVVGSLVGQQGVTSGPIVVVDAQTILVPDFTYDGQAPDLHFWVGRGVPGPQGVRVPDETGTDGALQKADKKTMVLSLPGDLTVFDVDYFGVWCRLYSIDFGHVRITPGLNVPPSLRMLGVAPQLPPLAPSSSLSPSISQHHHHAPQIVQNVPQLVQNHQIVQDAPQLIQDVTQPPSYQRGQSSPFPRSSTTLYEYSTLLLVFSSLLSSGPDAGRKANEAWHAWKDAIILCKFIASGSKLNCEVLHEDAAFEIRWSVVESGETIVFQLVGRLDNGKYMAVGLSGEDDRSVMLGGDAQRGNVVDYHLGGKSVCQQNNKGACPDVRFKWNCPEPEKEPEFVSPPPPPSPTLTTTASPLTTVEQDTSASHQQQKEDVTIIPPAWRIPPIPCSEPDDGVFYLHDLPETVWYVNGLLMPEIHLVRGKNYTFVIQGGPDNGFYITDSQTGDYQHAQFDPSRRPGIFGGVELDPLGNGRPTALGKLCRWVETKTESPNAFASYAAYQRTLSLDCAKGHSVLLSTEYGMENPHHGPLWRCPDERDAPNPARYRPKHRRKQPRRGILSPAAAATKHRRLE</sequence>
<feature type="domain" description="DM13" evidence="4">
    <location>
        <begin position="44"/>
        <end position="151"/>
    </location>
</feature>
<dbReference type="SMART" id="SM00686">
    <property type="entry name" value="DM13"/>
    <property type="match status" value="2"/>
</dbReference>
<evidence type="ECO:0000256" key="2">
    <source>
        <dbReference type="SAM" id="MobiDB-lite"/>
    </source>
</evidence>
<feature type="domain" description="DM13" evidence="4">
    <location>
        <begin position="159"/>
        <end position="265"/>
    </location>
</feature>
<feature type="region of interest" description="Disordered" evidence="2">
    <location>
        <begin position="685"/>
        <end position="729"/>
    </location>
</feature>
<evidence type="ECO:0000256" key="3">
    <source>
        <dbReference type="SAM" id="SignalP"/>
    </source>
</evidence>
<dbReference type="InterPro" id="IPR019545">
    <property type="entry name" value="DM13_domain"/>
</dbReference>
<evidence type="ECO:0000256" key="1">
    <source>
        <dbReference type="ARBA" id="ARBA00022737"/>
    </source>
</evidence>
<evidence type="ECO:0000313" key="5">
    <source>
        <dbReference type="EMBL" id="OXA45645.1"/>
    </source>
</evidence>
<dbReference type="EMBL" id="LNIX01000017">
    <property type="protein sequence ID" value="OXA45645.1"/>
    <property type="molecule type" value="Genomic_DNA"/>
</dbReference>
<proteinExistence type="predicted"/>
<name>A0A226DJE8_FOLCA</name>
<keyword evidence="6" id="KW-1185">Reference proteome</keyword>